<evidence type="ECO:0000256" key="10">
    <source>
        <dbReference type="ARBA" id="ARBA00023136"/>
    </source>
</evidence>
<dbReference type="SUPFAM" id="SSF158472">
    <property type="entry name" value="HAMP domain-like"/>
    <property type="match status" value="1"/>
</dbReference>
<feature type="transmembrane region" description="Helical" evidence="11">
    <location>
        <begin position="34"/>
        <end position="57"/>
    </location>
</feature>
<dbReference type="SMART" id="SM00387">
    <property type="entry name" value="HATPase_c"/>
    <property type="match status" value="1"/>
</dbReference>
<dbReference type="InterPro" id="IPR050428">
    <property type="entry name" value="TCS_sensor_his_kinase"/>
</dbReference>
<evidence type="ECO:0000313" key="14">
    <source>
        <dbReference type="EMBL" id="CAB4703097.1"/>
    </source>
</evidence>
<keyword evidence="10 11" id="KW-0472">Membrane</keyword>
<dbReference type="PROSITE" id="PS50109">
    <property type="entry name" value="HIS_KIN"/>
    <property type="match status" value="1"/>
</dbReference>
<dbReference type="Pfam" id="PF02518">
    <property type="entry name" value="HATPase_c"/>
    <property type="match status" value="1"/>
</dbReference>
<dbReference type="AlphaFoldDB" id="A0A6J6PWH1"/>
<proteinExistence type="predicted"/>
<evidence type="ECO:0000256" key="1">
    <source>
        <dbReference type="ARBA" id="ARBA00000085"/>
    </source>
</evidence>
<keyword evidence="7" id="KW-0418">Kinase</keyword>
<dbReference type="CDD" id="cd06225">
    <property type="entry name" value="HAMP"/>
    <property type="match status" value="1"/>
</dbReference>
<feature type="domain" description="Histidine kinase" evidence="12">
    <location>
        <begin position="277"/>
        <end position="502"/>
    </location>
</feature>
<dbReference type="PANTHER" id="PTHR45436:SF5">
    <property type="entry name" value="SENSOR HISTIDINE KINASE TRCS"/>
    <property type="match status" value="1"/>
</dbReference>
<dbReference type="SMART" id="SM00304">
    <property type="entry name" value="HAMP"/>
    <property type="match status" value="1"/>
</dbReference>
<name>A0A6J6PWH1_9ZZZZ</name>
<sequence length="542" mass="58082">MTSPQDVPAQTPETERRSVVRLQRAIQIGLRGRIVLAVAAVAMLLSVVLAVTTVTVAKNTLLTTREQTLTAQAIANADTVSGALGSAETADLQTLLSSLPESGSPLLLTGAAVPLSGEDPSTVSVDARYGIDALPAEFLDSVVQERNNAVMRFRFDGESLLVVGVALPDSNASYFQINQLGDIDTAIRSLGLRLAFAALLTTFVAVGLGYWASKYALRPLNRIRDAAESVALGQLDTRIEYADYAADPDLAPLVANFNDMVSALQERINRDARFASDVSHELRSPLTTLNASIEVLQNTREVLPERSQQALDLLSLDMGRFTQLVEDLLEISRFDAGAVRLELDAVALVPTVEAAVRMVAHAAVPVEADPELTDLVIACDKRRLVRILANFFDNARKYADGATSVTVELHEPDHLGIILSAPTVRISVEDSGPGVPEGERDKIFDRFNRGDQGGSRGIDMGVGLGLALAAEHARLQGGSVWVEDRHDGGQGSRFVLELPMMEPLEADDPEDLAAVTPAEAETFALTGQMPAIRLDESPDPPV</sequence>
<dbReference type="InterPro" id="IPR003594">
    <property type="entry name" value="HATPase_dom"/>
</dbReference>
<evidence type="ECO:0000256" key="2">
    <source>
        <dbReference type="ARBA" id="ARBA00004370"/>
    </source>
</evidence>
<reference evidence="14" key="1">
    <citation type="submission" date="2020-05" db="EMBL/GenBank/DDBJ databases">
        <authorList>
            <person name="Chiriac C."/>
            <person name="Salcher M."/>
            <person name="Ghai R."/>
            <person name="Kavagutti S V."/>
        </authorList>
    </citation>
    <scope>NUCLEOTIDE SEQUENCE</scope>
</reference>
<dbReference type="Pfam" id="PF00672">
    <property type="entry name" value="HAMP"/>
    <property type="match status" value="1"/>
</dbReference>
<dbReference type="EC" id="2.7.13.3" evidence="3"/>
<dbReference type="SUPFAM" id="SSF55874">
    <property type="entry name" value="ATPase domain of HSP90 chaperone/DNA topoisomerase II/histidine kinase"/>
    <property type="match status" value="1"/>
</dbReference>
<dbReference type="PROSITE" id="PS50885">
    <property type="entry name" value="HAMP"/>
    <property type="match status" value="1"/>
</dbReference>
<comment type="subcellular location">
    <subcellularLocation>
        <location evidence="2">Membrane</location>
    </subcellularLocation>
</comment>
<dbReference type="Gene3D" id="6.10.340.10">
    <property type="match status" value="1"/>
</dbReference>
<dbReference type="Gene3D" id="3.30.565.10">
    <property type="entry name" value="Histidine kinase-like ATPase, C-terminal domain"/>
    <property type="match status" value="1"/>
</dbReference>
<feature type="domain" description="HAMP" evidence="13">
    <location>
        <begin position="214"/>
        <end position="269"/>
    </location>
</feature>
<dbReference type="SMART" id="SM00388">
    <property type="entry name" value="HisKA"/>
    <property type="match status" value="1"/>
</dbReference>
<protein>
    <recommendedName>
        <fullName evidence="3">histidine kinase</fullName>
        <ecNumber evidence="3">2.7.13.3</ecNumber>
    </recommendedName>
</protein>
<evidence type="ECO:0000256" key="6">
    <source>
        <dbReference type="ARBA" id="ARBA00022692"/>
    </source>
</evidence>
<gene>
    <name evidence="14" type="ORF">UFOPK2582_01042</name>
</gene>
<dbReference type="InterPro" id="IPR004358">
    <property type="entry name" value="Sig_transdc_His_kin-like_C"/>
</dbReference>
<feature type="transmembrane region" description="Helical" evidence="11">
    <location>
        <begin position="190"/>
        <end position="212"/>
    </location>
</feature>
<dbReference type="SUPFAM" id="SSF47384">
    <property type="entry name" value="Homodimeric domain of signal transducing histidine kinase"/>
    <property type="match status" value="1"/>
</dbReference>
<dbReference type="PRINTS" id="PR00344">
    <property type="entry name" value="BCTRLSENSOR"/>
</dbReference>
<dbReference type="EMBL" id="CAEZXS010000119">
    <property type="protein sequence ID" value="CAB4703097.1"/>
    <property type="molecule type" value="Genomic_DNA"/>
</dbReference>
<keyword evidence="9" id="KW-0902">Two-component regulatory system</keyword>
<dbReference type="CDD" id="cd00075">
    <property type="entry name" value="HATPase"/>
    <property type="match status" value="1"/>
</dbReference>
<dbReference type="CDD" id="cd00082">
    <property type="entry name" value="HisKA"/>
    <property type="match status" value="1"/>
</dbReference>
<dbReference type="InterPro" id="IPR003661">
    <property type="entry name" value="HisK_dim/P_dom"/>
</dbReference>
<evidence type="ECO:0000256" key="11">
    <source>
        <dbReference type="SAM" id="Phobius"/>
    </source>
</evidence>
<dbReference type="Pfam" id="PF00512">
    <property type="entry name" value="HisKA"/>
    <property type="match status" value="1"/>
</dbReference>
<evidence type="ECO:0000256" key="8">
    <source>
        <dbReference type="ARBA" id="ARBA00022989"/>
    </source>
</evidence>
<evidence type="ECO:0000256" key="3">
    <source>
        <dbReference type="ARBA" id="ARBA00012438"/>
    </source>
</evidence>
<organism evidence="14">
    <name type="scientific">freshwater metagenome</name>
    <dbReference type="NCBI Taxonomy" id="449393"/>
    <lineage>
        <taxon>unclassified sequences</taxon>
        <taxon>metagenomes</taxon>
        <taxon>ecological metagenomes</taxon>
    </lineage>
</organism>
<dbReference type="GO" id="GO:0005886">
    <property type="term" value="C:plasma membrane"/>
    <property type="evidence" value="ECO:0007669"/>
    <property type="project" value="TreeGrafter"/>
</dbReference>
<evidence type="ECO:0000256" key="4">
    <source>
        <dbReference type="ARBA" id="ARBA00022553"/>
    </source>
</evidence>
<evidence type="ECO:0000256" key="7">
    <source>
        <dbReference type="ARBA" id="ARBA00022777"/>
    </source>
</evidence>
<dbReference type="InterPro" id="IPR036097">
    <property type="entry name" value="HisK_dim/P_sf"/>
</dbReference>
<keyword evidence="5" id="KW-0808">Transferase</keyword>
<dbReference type="InterPro" id="IPR036890">
    <property type="entry name" value="HATPase_C_sf"/>
</dbReference>
<dbReference type="Gene3D" id="1.10.287.130">
    <property type="match status" value="1"/>
</dbReference>
<dbReference type="InterPro" id="IPR005467">
    <property type="entry name" value="His_kinase_dom"/>
</dbReference>
<evidence type="ECO:0000256" key="9">
    <source>
        <dbReference type="ARBA" id="ARBA00023012"/>
    </source>
</evidence>
<keyword evidence="4" id="KW-0597">Phosphoprotein</keyword>
<keyword evidence="8 11" id="KW-1133">Transmembrane helix</keyword>
<dbReference type="InterPro" id="IPR003660">
    <property type="entry name" value="HAMP_dom"/>
</dbReference>
<evidence type="ECO:0000259" key="13">
    <source>
        <dbReference type="PROSITE" id="PS50885"/>
    </source>
</evidence>
<keyword evidence="6 11" id="KW-0812">Transmembrane</keyword>
<evidence type="ECO:0000259" key="12">
    <source>
        <dbReference type="PROSITE" id="PS50109"/>
    </source>
</evidence>
<dbReference type="PANTHER" id="PTHR45436">
    <property type="entry name" value="SENSOR HISTIDINE KINASE YKOH"/>
    <property type="match status" value="1"/>
</dbReference>
<accession>A0A6J6PWH1</accession>
<evidence type="ECO:0000256" key="5">
    <source>
        <dbReference type="ARBA" id="ARBA00022679"/>
    </source>
</evidence>
<comment type="catalytic activity">
    <reaction evidence="1">
        <text>ATP + protein L-histidine = ADP + protein N-phospho-L-histidine.</text>
        <dbReference type="EC" id="2.7.13.3"/>
    </reaction>
</comment>
<dbReference type="GO" id="GO:0000155">
    <property type="term" value="F:phosphorelay sensor kinase activity"/>
    <property type="evidence" value="ECO:0007669"/>
    <property type="project" value="InterPro"/>
</dbReference>